<name>A0A2T6ZHQ2_TUBBO</name>
<gene>
    <name evidence="3" type="ORF">B9Z19DRAFT_377381</name>
</gene>
<proteinExistence type="predicted"/>
<evidence type="ECO:0000256" key="1">
    <source>
        <dbReference type="SAM" id="MobiDB-lite"/>
    </source>
</evidence>
<feature type="compositionally biased region" description="Low complexity" evidence="1">
    <location>
        <begin position="82"/>
        <end position="108"/>
    </location>
</feature>
<dbReference type="EMBL" id="NESQ01000256">
    <property type="protein sequence ID" value="PUU75020.1"/>
    <property type="molecule type" value="Genomic_DNA"/>
</dbReference>
<comment type="caution">
    <text evidence="3">The sequence shown here is derived from an EMBL/GenBank/DDBJ whole genome shotgun (WGS) entry which is preliminary data.</text>
</comment>
<accession>A0A2T6ZHQ2</accession>
<evidence type="ECO:0000313" key="3">
    <source>
        <dbReference type="EMBL" id="PUU75020.1"/>
    </source>
</evidence>
<keyword evidence="4" id="KW-1185">Reference proteome</keyword>
<dbReference type="Proteomes" id="UP000244722">
    <property type="component" value="Unassembled WGS sequence"/>
</dbReference>
<evidence type="ECO:0000256" key="2">
    <source>
        <dbReference type="SAM" id="SignalP"/>
    </source>
</evidence>
<reference evidence="3 4" key="1">
    <citation type="submission" date="2017-04" db="EMBL/GenBank/DDBJ databases">
        <title>Draft genome sequence of Tuber borchii Vittad., a whitish edible truffle.</title>
        <authorList>
            <consortium name="DOE Joint Genome Institute"/>
            <person name="Murat C."/>
            <person name="Kuo A."/>
            <person name="Barry K.W."/>
            <person name="Clum A."/>
            <person name="Dockter R.B."/>
            <person name="Fauchery L."/>
            <person name="Iotti M."/>
            <person name="Kohler A."/>
            <person name="Labutti K."/>
            <person name="Lindquist E.A."/>
            <person name="Lipzen A."/>
            <person name="Ohm R.A."/>
            <person name="Wang M."/>
            <person name="Grigoriev I.V."/>
            <person name="Zambonelli A."/>
            <person name="Martin F.M."/>
        </authorList>
    </citation>
    <scope>NUCLEOTIDE SEQUENCE [LARGE SCALE GENOMIC DNA]</scope>
    <source>
        <strain evidence="3 4">Tbo3840</strain>
    </source>
</reference>
<evidence type="ECO:0000313" key="4">
    <source>
        <dbReference type="Proteomes" id="UP000244722"/>
    </source>
</evidence>
<feature type="signal peptide" evidence="2">
    <location>
        <begin position="1"/>
        <end position="21"/>
    </location>
</feature>
<keyword evidence="2" id="KW-0732">Signal</keyword>
<organism evidence="3 4">
    <name type="scientific">Tuber borchii</name>
    <name type="common">White truffle</name>
    <dbReference type="NCBI Taxonomy" id="42251"/>
    <lineage>
        <taxon>Eukaryota</taxon>
        <taxon>Fungi</taxon>
        <taxon>Dikarya</taxon>
        <taxon>Ascomycota</taxon>
        <taxon>Pezizomycotina</taxon>
        <taxon>Pezizomycetes</taxon>
        <taxon>Pezizales</taxon>
        <taxon>Tuberaceae</taxon>
        <taxon>Tuber</taxon>
    </lineage>
</organism>
<dbReference type="OrthoDB" id="5424776at2759"/>
<feature type="compositionally biased region" description="Low complexity" evidence="1">
    <location>
        <begin position="36"/>
        <end position="62"/>
    </location>
</feature>
<dbReference type="AlphaFoldDB" id="A0A2T6ZHQ2"/>
<protein>
    <submittedName>
        <fullName evidence="3">Uncharacterized protein</fullName>
    </submittedName>
</protein>
<feature type="compositionally biased region" description="Gly residues" evidence="1">
    <location>
        <begin position="136"/>
        <end position="159"/>
    </location>
</feature>
<feature type="chain" id="PRO_5015704824" evidence="2">
    <location>
        <begin position="22"/>
        <end position="201"/>
    </location>
</feature>
<feature type="compositionally biased region" description="Polar residues" evidence="1">
    <location>
        <begin position="23"/>
        <end position="35"/>
    </location>
</feature>
<feature type="region of interest" description="Disordered" evidence="1">
    <location>
        <begin position="23"/>
        <end position="166"/>
    </location>
</feature>
<feature type="compositionally biased region" description="Polar residues" evidence="1">
    <location>
        <begin position="109"/>
        <end position="128"/>
    </location>
</feature>
<sequence length="201" mass="18973">MKSTQVLAAVFLTFLPVLATAQGNSTTTSPAVTNITSSGSTKPTTLLPTGTHTANTTATGKPGTNSTISTKTSGGADNSTITSTPGKNGTSTTGGKNGTTTKAPTGKTNITSTIVRTNSDGSLSTETSVVVVGPTETGGAGSGNGAGGPGGSGGSGSTTGSGAKTTDVAGLNNSGVGSLRAGSVVGSLLLAGGILVFGHLV</sequence>
<feature type="compositionally biased region" description="Polar residues" evidence="1">
    <location>
        <begin position="63"/>
        <end position="81"/>
    </location>
</feature>